<keyword evidence="2" id="KW-0813">Transport</keyword>
<sequence length="462" mass="49648">MTSHTTTASQPFGGTDTSGASAAGQVVEESTYRKIAWRTLPLLFVCYIINYIDRANIGIAQIQFKADLHFSDLVYGIGAGLFFVGFLLFEVPSNLMLARMGARKTLLRIMTLWGAVSCAMMFVRTPTEFYVARMLLGAAEAGFFPGLILYLSYWFPAERRARVTALSFVAIPIATMIGAPTSGWIMRSFHQIHGLAGWQWMFLLEGIPAIVLGIVVFFALEDRPEQAKWLSDDEKARLTNVLNEERRQKASKGGAGGHSHGGTLAALGDWRVYVAGLVSFCAYVLASTIAFFAPLVIQSTGVKDPFHVGLLSAIPPVVGIVSMLIVSRHSDRRRERRWHASVPLMFAAASLMVMPYLSHNVELAVVLLAVATAGHLSSLSVFWTIPSTYLAPASAAAGIAVVSSIGALGGLVGPSVIGYVKTTTGSLALGLQVAGCFVLFGSILLLVGIPARLLPKGVSRPR</sequence>
<dbReference type="Proteomes" id="UP000215126">
    <property type="component" value="Chromosome 1"/>
</dbReference>
<dbReference type="FunFam" id="1.20.1250.20:FF:000018">
    <property type="entry name" value="MFS transporter permease"/>
    <property type="match status" value="1"/>
</dbReference>
<dbReference type="GeneID" id="88093486"/>
<dbReference type="GO" id="GO:0016020">
    <property type="term" value="C:membrane"/>
    <property type="evidence" value="ECO:0007669"/>
    <property type="project" value="UniProtKB-SubCell"/>
</dbReference>
<evidence type="ECO:0000256" key="1">
    <source>
        <dbReference type="ARBA" id="ARBA00004141"/>
    </source>
</evidence>
<gene>
    <name evidence="9" type="primary">rhmT_2</name>
    <name evidence="9" type="ORF">SAMEA4530655_00799</name>
</gene>
<feature type="transmembrane region" description="Helical" evidence="7">
    <location>
        <begin position="105"/>
        <end position="123"/>
    </location>
</feature>
<feature type="transmembrane region" description="Helical" evidence="7">
    <location>
        <begin position="163"/>
        <end position="186"/>
    </location>
</feature>
<name>A0A239SA54_9BURK</name>
<evidence type="ECO:0000313" key="9">
    <source>
        <dbReference type="EMBL" id="SNU82092.1"/>
    </source>
</evidence>
<evidence type="ECO:0000313" key="10">
    <source>
        <dbReference type="Proteomes" id="UP000215126"/>
    </source>
</evidence>
<dbReference type="PANTHER" id="PTHR43791">
    <property type="entry name" value="PERMEASE-RELATED"/>
    <property type="match status" value="1"/>
</dbReference>
<dbReference type="Pfam" id="PF07690">
    <property type="entry name" value="MFS_1"/>
    <property type="match status" value="1"/>
</dbReference>
<feature type="domain" description="Major facilitator superfamily (MFS) profile" evidence="8">
    <location>
        <begin position="39"/>
        <end position="459"/>
    </location>
</feature>
<keyword evidence="4 7" id="KW-1133">Transmembrane helix</keyword>
<dbReference type="InterPro" id="IPR036259">
    <property type="entry name" value="MFS_trans_sf"/>
</dbReference>
<feature type="transmembrane region" description="Helical" evidence="7">
    <location>
        <begin position="305"/>
        <end position="326"/>
    </location>
</feature>
<dbReference type="SUPFAM" id="SSF103473">
    <property type="entry name" value="MFS general substrate transporter"/>
    <property type="match status" value="1"/>
</dbReference>
<evidence type="ECO:0000256" key="5">
    <source>
        <dbReference type="ARBA" id="ARBA00023136"/>
    </source>
</evidence>
<feature type="transmembrane region" description="Helical" evidence="7">
    <location>
        <begin position="338"/>
        <end position="357"/>
    </location>
</feature>
<feature type="transmembrane region" description="Helical" evidence="7">
    <location>
        <begin position="35"/>
        <end position="53"/>
    </location>
</feature>
<dbReference type="PANTHER" id="PTHR43791:SF36">
    <property type="entry name" value="TRANSPORTER, PUTATIVE (AFU_ORTHOLOGUE AFUA_6G08340)-RELATED"/>
    <property type="match status" value="1"/>
</dbReference>
<accession>A0A239SA54</accession>
<keyword evidence="10" id="KW-1185">Reference proteome</keyword>
<dbReference type="KEGG" id="pspu:NA29_08290"/>
<feature type="transmembrane region" description="Helical" evidence="7">
    <location>
        <begin position="198"/>
        <end position="220"/>
    </location>
</feature>
<organism evidence="9 10">
    <name type="scientific">Pandoraea sputorum</name>
    <dbReference type="NCBI Taxonomy" id="93222"/>
    <lineage>
        <taxon>Bacteria</taxon>
        <taxon>Pseudomonadati</taxon>
        <taxon>Pseudomonadota</taxon>
        <taxon>Betaproteobacteria</taxon>
        <taxon>Burkholderiales</taxon>
        <taxon>Burkholderiaceae</taxon>
        <taxon>Pandoraea</taxon>
    </lineage>
</organism>
<dbReference type="GO" id="GO:0022857">
    <property type="term" value="F:transmembrane transporter activity"/>
    <property type="evidence" value="ECO:0007669"/>
    <property type="project" value="InterPro"/>
</dbReference>
<dbReference type="PROSITE" id="PS50850">
    <property type="entry name" value="MFS"/>
    <property type="match status" value="1"/>
</dbReference>
<dbReference type="STRING" id="93222.NA29_08290"/>
<keyword evidence="3 7" id="KW-0812">Transmembrane</keyword>
<evidence type="ECO:0000256" key="2">
    <source>
        <dbReference type="ARBA" id="ARBA00022448"/>
    </source>
</evidence>
<proteinExistence type="predicted"/>
<evidence type="ECO:0000256" key="6">
    <source>
        <dbReference type="SAM" id="MobiDB-lite"/>
    </source>
</evidence>
<evidence type="ECO:0000256" key="3">
    <source>
        <dbReference type="ARBA" id="ARBA00022692"/>
    </source>
</evidence>
<dbReference type="Gene3D" id="1.20.1250.20">
    <property type="entry name" value="MFS general substrate transporter like domains"/>
    <property type="match status" value="2"/>
</dbReference>
<dbReference type="InterPro" id="IPR011701">
    <property type="entry name" value="MFS"/>
</dbReference>
<dbReference type="RefSeq" id="WP_039395963.1">
    <property type="nucleotide sequence ID" value="NZ_CABPRX010000001.1"/>
</dbReference>
<dbReference type="EMBL" id="LT906435">
    <property type="protein sequence ID" value="SNU82092.1"/>
    <property type="molecule type" value="Genomic_DNA"/>
</dbReference>
<comment type="subcellular location">
    <subcellularLocation>
        <location evidence="1">Membrane</location>
        <topology evidence="1">Multi-pass membrane protein</topology>
    </subcellularLocation>
</comment>
<feature type="transmembrane region" description="Helical" evidence="7">
    <location>
        <begin position="129"/>
        <end position="151"/>
    </location>
</feature>
<feature type="transmembrane region" description="Helical" evidence="7">
    <location>
        <begin position="272"/>
        <end position="293"/>
    </location>
</feature>
<feature type="region of interest" description="Disordered" evidence="6">
    <location>
        <begin position="1"/>
        <end position="20"/>
    </location>
</feature>
<evidence type="ECO:0000256" key="7">
    <source>
        <dbReference type="SAM" id="Phobius"/>
    </source>
</evidence>
<dbReference type="InterPro" id="IPR020846">
    <property type="entry name" value="MFS_dom"/>
</dbReference>
<keyword evidence="5 7" id="KW-0472">Membrane</keyword>
<reference evidence="9 10" key="1">
    <citation type="submission" date="2017-06" db="EMBL/GenBank/DDBJ databases">
        <authorList>
            <consortium name="Pathogen Informatics"/>
        </authorList>
    </citation>
    <scope>NUCLEOTIDE SEQUENCE [LARGE SCALE GENOMIC DNA]</scope>
    <source>
        <strain evidence="9 10">NCTC13161</strain>
    </source>
</reference>
<evidence type="ECO:0000259" key="8">
    <source>
        <dbReference type="PROSITE" id="PS50850"/>
    </source>
</evidence>
<feature type="transmembrane region" description="Helical" evidence="7">
    <location>
        <begin position="395"/>
        <end position="417"/>
    </location>
</feature>
<dbReference type="OrthoDB" id="5441967at2"/>
<feature type="transmembrane region" description="Helical" evidence="7">
    <location>
        <begin position="73"/>
        <end position="93"/>
    </location>
</feature>
<protein>
    <submittedName>
        <fullName evidence="9">Inner membrane transport protein RhmT</fullName>
    </submittedName>
</protein>
<dbReference type="AlphaFoldDB" id="A0A239SA54"/>
<feature type="transmembrane region" description="Helical" evidence="7">
    <location>
        <begin position="429"/>
        <end position="454"/>
    </location>
</feature>
<evidence type="ECO:0000256" key="4">
    <source>
        <dbReference type="ARBA" id="ARBA00022989"/>
    </source>
</evidence>
<feature type="transmembrane region" description="Helical" evidence="7">
    <location>
        <begin position="363"/>
        <end position="383"/>
    </location>
</feature>
<dbReference type="CDD" id="cd17319">
    <property type="entry name" value="MFS_ExuT_GudP_like"/>
    <property type="match status" value="1"/>
</dbReference>
<feature type="compositionally biased region" description="Polar residues" evidence="6">
    <location>
        <begin position="1"/>
        <end position="12"/>
    </location>
</feature>